<evidence type="ECO:0000313" key="1">
    <source>
        <dbReference type="EMBL" id="ETO07016.1"/>
    </source>
</evidence>
<organism evidence="1 2">
    <name type="scientific">Reticulomyxa filosa</name>
    <dbReference type="NCBI Taxonomy" id="46433"/>
    <lineage>
        <taxon>Eukaryota</taxon>
        <taxon>Sar</taxon>
        <taxon>Rhizaria</taxon>
        <taxon>Retaria</taxon>
        <taxon>Foraminifera</taxon>
        <taxon>Monothalamids</taxon>
        <taxon>Reticulomyxidae</taxon>
        <taxon>Reticulomyxa</taxon>
    </lineage>
</organism>
<comment type="caution">
    <text evidence="1">The sequence shown here is derived from an EMBL/GenBank/DDBJ whole genome shotgun (WGS) entry which is preliminary data.</text>
</comment>
<accession>X6M088</accession>
<dbReference type="Proteomes" id="UP000023152">
    <property type="component" value="Unassembled WGS sequence"/>
</dbReference>
<name>X6M088_RETFI</name>
<keyword evidence="2" id="KW-1185">Reference proteome</keyword>
<proteinExistence type="predicted"/>
<gene>
    <name evidence="1" type="ORF">RFI_30378</name>
</gene>
<sequence length="130" mass="14879">MAFLLEGIVLRHHFQTCFKILIYNNLNEYTKVLQSKTTITTMAISIVIDPVEEVFLDAEIIVCVVHTKEKMLLFLMKCILCPENNVLPLLDGISVVVSCEVGFCVNQYIGTIKDKYNILKKKFTYLNDTI</sequence>
<protein>
    <submittedName>
        <fullName evidence="1">Uncharacterized protein</fullName>
    </submittedName>
</protein>
<evidence type="ECO:0000313" key="2">
    <source>
        <dbReference type="Proteomes" id="UP000023152"/>
    </source>
</evidence>
<dbReference type="EMBL" id="ASPP01026603">
    <property type="protein sequence ID" value="ETO07016.1"/>
    <property type="molecule type" value="Genomic_DNA"/>
</dbReference>
<reference evidence="1 2" key="1">
    <citation type="journal article" date="2013" name="Curr. Biol.">
        <title>The Genome of the Foraminiferan Reticulomyxa filosa.</title>
        <authorList>
            <person name="Glockner G."/>
            <person name="Hulsmann N."/>
            <person name="Schleicher M."/>
            <person name="Noegel A.A."/>
            <person name="Eichinger L."/>
            <person name="Gallinger C."/>
            <person name="Pawlowski J."/>
            <person name="Sierra R."/>
            <person name="Euteneuer U."/>
            <person name="Pillet L."/>
            <person name="Moustafa A."/>
            <person name="Platzer M."/>
            <person name="Groth M."/>
            <person name="Szafranski K."/>
            <person name="Schliwa M."/>
        </authorList>
    </citation>
    <scope>NUCLEOTIDE SEQUENCE [LARGE SCALE GENOMIC DNA]</scope>
</reference>
<dbReference type="AlphaFoldDB" id="X6M088"/>